<sequence length="1349" mass="157992">MMIIFLVILIINICAYKISEQVFSLYPTEGEFYQNYLSDFIKSEQLSCKMYPKVPNVKVINQCEEILRTKGYQFKSMSSNTTHFSTLSKENEVCIYEWRNSIIQLVWKSVEINQSFNCFNINLSKDFQVLVDCYYDDKFFLIQFIDGQSTISYSQQSSVPASTKIQSILNDTNAFLVYAQYFENYSILSLISSQFFNLSSLNNQFVDFDITITISPNIYVISSLEIFQLSISPEFQFYYKYNFSNDNKDDMSNFISINAYYDLSTYSQCDQILLQYIKSLNSQIDYKMAKLLGCGSKIIKLSDSCPFKNCQFIQNILQNNQFIIYQSMNDRCIYNKQEENKLFFYQLNQSNSLLYFNDNNELFQFNQEIVVYKVSVPSIQINLTNITSLENFYNFTVMCINYDETYSFSLININLYILTNQDTNIYVISNYGFKDYQFSDEASGRFLFYGFSGQLLNYILSKKETYFNVTQVTFQNVGNINYNYQFEQFLSINYPLEDERQYLIGYTNQSLDILTCIYKYNNNSYEFTIVNSINISVNASSLQVANSIYPNMLIIGLSTNHTIYLFQYLNDSNSIINYSNYTFKQKFQDFVVTYNSIIILIKTKQEIKIMTFNFTNIFTLDQQSVNKLFNNIQFNPIQIVVNTQLLSSFLYINNINEVIIISIDQNSFPIPISLIRVDFTIKQINLVGQQLILSYLCVNEQNICFQVWNVQNLPEYYYVKNLYTANFDNNIIIQSDNLFFYVTLRNYTVYVYNPQLPYHMSLYYKLELTAPFQCTQSSQLRKGYIYEKSIIFSNNKLYYLFGQQNFNLTYQYYNQVYNNSISYPQLTYNYTITSALNDTAFQYTPNQTVTFYSNFTIFQNQSYLSINLTNNSLIPYSKNITYPISLILDRQMGYCGSINQNQTYDLNKYCSLTSFYHKSNSTQNQGNYSLITSINNKFFALQNNSYIQTLNGDLTNKFNLSYLNLNLSECLKSTAQNYTLYTICQNSTSQYLLNFTLNFSGSIELIQTTQLPKMFINISKISSVLNQIFVLGSIDQQQKQQLYWLDQSNNPLQLISDTNSACQDFSVALIVTTTSTIKQKQQIILFYIHQVEKVQSLFYTLLIVQNNQITVQNSVFIKGYVSNNENSRAELPPSYVLIIQTYQNRAIILLSNFDINYISEIIDFRIQQNLFQTVPIRTLPNYGNLNNTGNSFYQNGVLMQQFLSKKEFIVGVYFLNNLLQENLLEPILMQGSFTTTMFDYAMIVDEKYQNGTSLYIKKQSIHNYSISTWNVTCILNRKTQNYITVSIFCSNEFSNGTYIVTFKQPQLEKSSRRWIYSLISIIALLLLYFYMKVKQKTRNLDFNAFQIEL</sequence>
<feature type="chain" id="PRO_5035877205" description="Transmembrane protein" evidence="2">
    <location>
        <begin position="16"/>
        <end position="1349"/>
    </location>
</feature>
<dbReference type="OMA" id="YHSAQHY"/>
<keyword evidence="1" id="KW-0472">Membrane</keyword>
<evidence type="ECO:0000256" key="2">
    <source>
        <dbReference type="SAM" id="SignalP"/>
    </source>
</evidence>
<gene>
    <name evidence="3" type="ORF">POCTA_138.1.T1950009</name>
</gene>
<evidence type="ECO:0000256" key="1">
    <source>
        <dbReference type="SAM" id="Phobius"/>
    </source>
</evidence>
<evidence type="ECO:0000313" key="4">
    <source>
        <dbReference type="Proteomes" id="UP000683925"/>
    </source>
</evidence>
<dbReference type="EMBL" id="CAJJDP010000199">
    <property type="protein sequence ID" value="CAD8214933.1"/>
    <property type="molecule type" value="Genomic_DNA"/>
</dbReference>
<feature type="signal peptide" evidence="2">
    <location>
        <begin position="1"/>
        <end position="15"/>
    </location>
</feature>
<proteinExistence type="predicted"/>
<organism evidence="3 4">
    <name type="scientific">Paramecium octaurelia</name>
    <dbReference type="NCBI Taxonomy" id="43137"/>
    <lineage>
        <taxon>Eukaryota</taxon>
        <taxon>Sar</taxon>
        <taxon>Alveolata</taxon>
        <taxon>Ciliophora</taxon>
        <taxon>Intramacronucleata</taxon>
        <taxon>Oligohymenophorea</taxon>
        <taxon>Peniculida</taxon>
        <taxon>Parameciidae</taxon>
        <taxon>Paramecium</taxon>
    </lineage>
</organism>
<keyword evidence="1" id="KW-1133">Transmembrane helix</keyword>
<keyword evidence="1" id="KW-0812">Transmembrane</keyword>
<feature type="transmembrane region" description="Helical" evidence="1">
    <location>
        <begin position="1314"/>
        <end position="1331"/>
    </location>
</feature>
<dbReference type="OrthoDB" id="311595at2759"/>
<dbReference type="Proteomes" id="UP000683925">
    <property type="component" value="Unassembled WGS sequence"/>
</dbReference>
<comment type="caution">
    <text evidence="3">The sequence shown here is derived from an EMBL/GenBank/DDBJ whole genome shotgun (WGS) entry which is preliminary data.</text>
</comment>
<protein>
    <recommendedName>
        <fullName evidence="5">Transmembrane protein</fullName>
    </recommendedName>
</protein>
<reference evidence="3" key="1">
    <citation type="submission" date="2021-01" db="EMBL/GenBank/DDBJ databases">
        <authorList>
            <consortium name="Genoscope - CEA"/>
            <person name="William W."/>
        </authorList>
    </citation>
    <scope>NUCLEOTIDE SEQUENCE</scope>
</reference>
<evidence type="ECO:0008006" key="5">
    <source>
        <dbReference type="Google" id="ProtNLM"/>
    </source>
</evidence>
<name>A0A8S1YME7_PAROT</name>
<evidence type="ECO:0000313" key="3">
    <source>
        <dbReference type="EMBL" id="CAD8214933.1"/>
    </source>
</evidence>
<accession>A0A8S1YME7</accession>
<keyword evidence="4" id="KW-1185">Reference proteome</keyword>
<keyword evidence="2" id="KW-0732">Signal</keyword>